<evidence type="ECO:0000256" key="15">
    <source>
        <dbReference type="ARBA" id="ARBA00023027"/>
    </source>
</evidence>
<comment type="similarity">
    <text evidence="2">Belongs to the complex I subunit 3 family.</text>
</comment>
<dbReference type="GO" id="GO:0045277">
    <property type="term" value="C:respiratory chain complex IV"/>
    <property type="evidence" value="ECO:0007669"/>
    <property type="project" value="UniProtKB-ARBA"/>
</dbReference>
<keyword evidence="12" id="KW-1278">Translocase</keyword>
<dbReference type="Gene3D" id="1.20.120.80">
    <property type="entry name" value="Cytochrome c oxidase, subunit III, four-helix bundle"/>
    <property type="match status" value="1"/>
</dbReference>
<dbReference type="PANTHER" id="PTHR11403:SF7">
    <property type="entry name" value="CYTOCHROME C OXIDASE SUBUNIT 3"/>
    <property type="match status" value="1"/>
</dbReference>
<evidence type="ECO:0000256" key="17">
    <source>
        <dbReference type="ARBA" id="ARBA00023128"/>
    </source>
</evidence>
<protein>
    <recommendedName>
        <fullName evidence="6">Cytochrome c oxidase subunit 3</fullName>
        <ecNumber evidence="4">7.1.1.2</ecNumber>
        <ecNumber evidence="5">7.1.1.9</ecNumber>
    </recommendedName>
    <alternativeName>
        <fullName evidence="22">Cytochrome c oxidase polypeptide III</fullName>
    </alternativeName>
    <alternativeName>
        <fullName evidence="21">NADH dehydrogenase subunit 3</fullName>
    </alternativeName>
    <alternativeName>
        <fullName evidence="7">NADH-ubiquinone oxidoreductase chain 3</fullName>
    </alternativeName>
</protein>
<geneLocation type="mitochondrion" evidence="27"/>
<dbReference type="GO" id="GO:0008137">
    <property type="term" value="F:NADH dehydrogenase (ubiquinone) activity"/>
    <property type="evidence" value="ECO:0007669"/>
    <property type="project" value="UniProtKB-EC"/>
</dbReference>
<dbReference type="Pfam" id="PF00507">
    <property type="entry name" value="Oxidored_q4"/>
    <property type="match status" value="1"/>
</dbReference>
<evidence type="ECO:0000256" key="3">
    <source>
        <dbReference type="ARBA" id="ARBA00010581"/>
    </source>
</evidence>
<evidence type="ECO:0000256" key="22">
    <source>
        <dbReference type="ARBA" id="ARBA00031625"/>
    </source>
</evidence>
<feature type="transmembrane region" description="Helical" evidence="25">
    <location>
        <begin position="369"/>
        <end position="389"/>
    </location>
</feature>
<dbReference type="FunFam" id="1.20.58.1610:FF:000004">
    <property type="entry name" value="NADH-quinone oxidoreductase subunit A"/>
    <property type="match status" value="1"/>
</dbReference>
<dbReference type="SUPFAM" id="SSF81452">
    <property type="entry name" value="Cytochrome c oxidase subunit III-like"/>
    <property type="match status" value="1"/>
</dbReference>
<feature type="transmembrane region" description="Helical" evidence="25">
    <location>
        <begin position="196"/>
        <end position="220"/>
    </location>
</feature>
<feature type="transmembrane region" description="Helical" evidence="25">
    <location>
        <begin position="41"/>
        <end position="58"/>
    </location>
</feature>
<dbReference type="AlphaFoldDB" id="Q8LWS3"/>
<evidence type="ECO:0000256" key="24">
    <source>
        <dbReference type="ARBA" id="ARBA00049551"/>
    </source>
</evidence>
<evidence type="ECO:0000259" key="26">
    <source>
        <dbReference type="PROSITE" id="PS50253"/>
    </source>
</evidence>
<keyword evidence="18 25" id="KW-0472">Membrane</keyword>
<accession>Q8LWS3</accession>
<dbReference type="GO" id="GO:0006123">
    <property type="term" value="P:mitochondrial electron transport, cytochrome c to oxygen"/>
    <property type="evidence" value="ECO:0007669"/>
    <property type="project" value="TreeGrafter"/>
</dbReference>
<keyword evidence="17 27" id="KW-0496">Mitochondrion</keyword>
<comment type="subunit">
    <text evidence="20">Core subunit of respiratory chain NADH dehydrogenase (Complex I) which is composed of 45 different subunits. Interacts with TMEM186. Interacts with TMEM242.</text>
</comment>
<comment type="similarity">
    <text evidence="3">Belongs to the cytochrome c oxidase subunit 3 family.</text>
</comment>
<feature type="transmembrane region" description="Helical" evidence="25">
    <location>
        <begin position="79"/>
        <end position="102"/>
    </location>
</feature>
<sequence>MTHQTHTYHMVNPSPWPLTGALSTLLMTSGLIMWFHFNSTHLLLLGLMTSVLTMCQWWRDIVRESTFQGHHTPTVQKGLRYGMILFITSEVFFFAGFFWAFYHSSLAPTPELGGCWPPTGITPLNPLEVPLLNTSVLLASGVSITWAHLCLMEGNRKHMLQALFITILLGLYFTLLQASEYYETSFTISDGIYGSTFFVATGFHGLHVIIGSTFLIVCFLRQLKFHFTSNHHFGFEAAAWYWHFVDVVWLFLYVSIYWWGSCFLSINKYGRLPINQVLVMTQKKAMNMILTLLTNTALASLLMLIAFWLPQLNTYSEKASPYECGFDPMGSARLPFSMKFFLVAITFLLFDLEIALLLPLPWASHANNMTTVLTTALMLISLLAASLAYEWAEKGLEWTEYDN</sequence>
<evidence type="ECO:0000256" key="23">
    <source>
        <dbReference type="ARBA" id="ARBA00049512"/>
    </source>
</evidence>
<evidence type="ECO:0000256" key="7">
    <source>
        <dbReference type="ARBA" id="ARBA00021007"/>
    </source>
</evidence>
<comment type="function">
    <text evidence="19">Core subunit of the mitochondrial membrane respiratory chain NADH dehydrogenase (Complex I) which catalyzes electron transfer from NADH through the respiratory chain, using ubiquinone as an electron acceptor. Essential for the catalytic activity of complex I.</text>
</comment>
<comment type="catalytic activity">
    <reaction evidence="23">
        <text>4 Fe(II)-[cytochrome c] + O2 + 8 H(+)(in) = 4 Fe(III)-[cytochrome c] + 2 H2O + 4 H(+)(out)</text>
        <dbReference type="Rhea" id="RHEA:11436"/>
        <dbReference type="Rhea" id="RHEA-COMP:10350"/>
        <dbReference type="Rhea" id="RHEA-COMP:14399"/>
        <dbReference type="ChEBI" id="CHEBI:15377"/>
        <dbReference type="ChEBI" id="CHEBI:15378"/>
        <dbReference type="ChEBI" id="CHEBI:15379"/>
        <dbReference type="ChEBI" id="CHEBI:29033"/>
        <dbReference type="ChEBI" id="CHEBI:29034"/>
        <dbReference type="EC" id="7.1.1.9"/>
    </reaction>
    <physiologicalReaction direction="left-to-right" evidence="23">
        <dbReference type="Rhea" id="RHEA:11437"/>
    </physiologicalReaction>
</comment>
<dbReference type="GO" id="GO:0005743">
    <property type="term" value="C:mitochondrial inner membrane"/>
    <property type="evidence" value="ECO:0007669"/>
    <property type="project" value="UniProtKB-SubCell"/>
</dbReference>
<dbReference type="EC" id="7.1.1.2" evidence="4"/>
<dbReference type="PROSITE" id="PS50253">
    <property type="entry name" value="COX3"/>
    <property type="match status" value="1"/>
</dbReference>
<evidence type="ECO:0000256" key="2">
    <source>
        <dbReference type="ARBA" id="ARBA00008472"/>
    </source>
</evidence>
<evidence type="ECO:0000256" key="11">
    <source>
        <dbReference type="ARBA" id="ARBA00022792"/>
    </source>
</evidence>
<dbReference type="GO" id="GO:0004129">
    <property type="term" value="F:cytochrome-c oxidase activity"/>
    <property type="evidence" value="ECO:0007669"/>
    <property type="project" value="UniProtKB-EC"/>
</dbReference>
<evidence type="ECO:0000256" key="6">
    <source>
        <dbReference type="ARBA" id="ARBA00015944"/>
    </source>
</evidence>
<feature type="transmembrane region" description="Helical" evidence="25">
    <location>
        <begin position="240"/>
        <end position="260"/>
    </location>
</feature>
<dbReference type="InterPro" id="IPR000440">
    <property type="entry name" value="NADH_UbQ/plastoQ_OxRdtase_su3"/>
</dbReference>
<dbReference type="PANTHER" id="PTHR11403">
    <property type="entry name" value="CYTOCHROME C OXIDASE SUBUNIT III"/>
    <property type="match status" value="1"/>
</dbReference>
<reference evidence="27" key="1">
    <citation type="journal article" date="2002" name="Proc. Natl. Acad. Sci. U.S.A.">
        <title>Mammalian mitogenomic relationships and the root of the eutherian tree.</title>
        <authorList>
            <person name="Arnason U."/>
            <person name="Adegoke J.A."/>
            <person name="Bodin K."/>
            <person name="Born E.W."/>
            <person name="Esa Y.B."/>
            <person name="Gullberg A."/>
            <person name="Nilsson M."/>
            <person name="Short R.V."/>
            <person name="Xu X."/>
            <person name="Janke A."/>
        </authorList>
    </citation>
    <scope>NUCLEOTIDE SEQUENCE</scope>
</reference>
<evidence type="ECO:0000256" key="14">
    <source>
        <dbReference type="ARBA" id="ARBA00022989"/>
    </source>
</evidence>
<dbReference type="InterPro" id="IPR038430">
    <property type="entry name" value="NDAH_ubi_oxred_su3_sf"/>
</dbReference>
<evidence type="ECO:0000256" key="12">
    <source>
        <dbReference type="ARBA" id="ARBA00022967"/>
    </source>
</evidence>
<proteinExistence type="inferred from homology"/>
<dbReference type="Gene3D" id="1.20.58.1610">
    <property type="entry name" value="NADH:ubiquinone/plastoquinone oxidoreductase, chain 3"/>
    <property type="match status" value="1"/>
</dbReference>
<gene>
    <name evidence="27" type="primary">COIII</name>
</gene>
<feature type="transmembrane region" description="Helical" evidence="25">
    <location>
        <begin position="288"/>
        <end position="309"/>
    </location>
</feature>
<keyword evidence="8" id="KW-0813">Transport</keyword>
<feature type="transmembrane region" description="Helical" evidence="25">
    <location>
        <begin position="16"/>
        <end position="35"/>
    </location>
</feature>
<evidence type="ECO:0000256" key="5">
    <source>
        <dbReference type="ARBA" id="ARBA00012949"/>
    </source>
</evidence>
<dbReference type="Gene3D" id="1.10.287.70">
    <property type="match status" value="1"/>
</dbReference>
<keyword evidence="14 25" id="KW-1133">Transmembrane helix</keyword>
<organism evidence="27">
    <name type="scientific">Odobenus rosmarus rosmarus</name>
    <name type="common">Atlantic walrus</name>
    <dbReference type="NCBI Taxonomy" id="62698"/>
    <lineage>
        <taxon>Eukaryota</taxon>
        <taxon>Metazoa</taxon>
        <taxon>Chordata</taxon>
        <taxon>Craniata</taxon>
        <taxon>Vertebrata</taxon>
        <taxon>Euteleostomi</taxon>
        <taxon>Mammalia</taxon>
        <taxon>Eutheria</taxon>
        <taxon>Laurasiatheria</taxon>
        <taxon>Carnivora</taxon>
        <taxon>Caniformia</taxon>
        <taxon>Pinnipedia</taxon>
        <taxon>Odobenidae</taxon>
        <taxon>Odobenus</taxon>
    </lineage>
</organism>
<evidence type="ECO:0000256" key="21">
    <source>
        <dbReference type="ARBA" id="ARBA00031029"/>
    </source>
</evidence>
<name>Q8LWS3_ODORR</name>
<evidence type="ECO:0000256" key="25">
    <source>
        <dbReference type="SAM" id="Phobius"/>
    </source>
</evidence>
<dbReference type="EMBL" id="AJ428576">
    <property type="protein sequence ID" value="CAD21712.2"/>
    <property type="molecule type" value="Genomic_DNA"/>
</dbReference>
<evidence type="ECO:0000256" key="13">
    <source>
        <dbReference type="ARBA" id="ARBA00022982"/>
    </source>
</evidence>
<dbReference type="InterPro" id="IPR013833">
    <property type="entry name" value="Cyt_c_oxidase_su3_a-hlx"/>
</dbReference>
<dbReference type="InterPro" id="IPR035973">
    <property type="entry name" value="Cyt_c_oxidase_su3-like_sf"/>
</dbReference>
<keyword evidence="11" id="KW-0999">Mitochondrion inner membrane</keyword>
<comment type="subcellular location">
    <subcellularLocation>
        <location evidence="1">Mitochondrion inner membrane</location>
        <topology evidence="1">Multi-pass membrane protein</topology>
    </subcellularLocation>
</comment>
<evidence type="ECO:0000256" key="9">
    <source>
        <dbReference type="ARBA" id="ARBA00022660"/>
    </source>
</evidence>
<feature type="transmembrane region" description="Helical" evidence="25">
    <location>
        <begin position="340"/>
        <end position="363"/>
    </location>
</feature>
<dbReference type="InterPro" id="IPR033945">
    <property type="entry name" value="Cyt_c_oxase_su3_dom"/>
</dbReference>
<keyword evidence="15" id="KW-0520">NAD</keyword>
<keyword evidence="16" id="KW-0830">Ubiquinone</keyword>
<evidence type="ECO:0000256" key="19">
    <source>
        <dbReference type="ARBA" id="ARBA00024297"/>
    </source>
</evidence>
<evidence type="ECO:0000256" key="4">
    <source>
        <dbReference type="ARBA" id="ARBA00012944"/>
    </source>
</evidence>
<evidence type="ECO:0000256" key="16">
    <source>
        <dbReference type="ARBA" id="ARBA00023075"/>
    </source>
</evidence>
<dbReference type="Pfam" id="PF00510">
    <property type="entry name" value="COX3"/>
    <property type="match status" value="1"/>
</dbReference>
<keyword evidence="13" id="KW-0249">Electron transport</keyword>
<feature type="domain" description="Heme-copper oxidase subunit III family profile" evidence="26">
    <location>
        <begin position="4"/>
        <end position="261"/>
    </location>
</feature>
<evidence type="ECO:0000313" key="27">
    <source>
        <dbReference type="EMBL" id="CAD21712.2"/>
    </source>
</evidence>
<dbReference type="InterPro" id="IPR024791">
    <property type="entry name" value="Cyt_c/ubiquinol_Oxase_su3"/>
</dbReference>
<dbReference type="FunFam" id="1.10.287.70:FF:000048">
    <property type="entry name" value="Cytochrome c oxidase subunit 3"/>
    <property type="match status" value="1"/>
</dbReference>
<dbReference type="CDD" id="cd01665">
    <property type="entry name" value="Cyt_c_Oxidase_III"/>
    <property type="match status" value="1"/>
</dbReference>
<keyword evidence="9" id="KW-0679">Respiratory chain</keyword>
<evidence type="ECO:0000256" key="8">
    <source>
        <dbReference type="ARBA" id="ARBA00022448"/>
    </source>
</evidence>
<feature type="transmembrane region" description="Helical" evidence="25">
    <location>
        <begin position="158"/>
        <end position="176"/>
    </location>
</feature>
<evidence type="ECO:0000256" key="1">
    <source>
        <dbReference type="ARBA" id="ARBA00004448"/>
    </source>
</evidence>
<evidence type="ECO:0000256" key="18">
    <source>
        <dbReference type="ARBA" id="ARBA00023136"/>
    </source>
</evidence>
<dbReference type="EC" id="7.1.1.9" evidence="5"/>
<comment type="catalytic activity">
    <reaction evidence="24">
        <text>a ubiquinone + NADH + 5 H(+)(in) = a ubiquinol + NAD(+) + 4 H(+)(out)</text>
        <dbReference type="Rhea" id="RHEA:29091"/>
        <dbReference type="Rhea" id="RHEA-COMP:9565"/>
        <dbReference type="Rhea" id="RHEA-COMP:9566"/>
        <dbReference type="ChEBI" id="CHEBI:15378"/>
        <dbReference type="ChEBI" id="CHEBI:16389"/>
        <dbReference type="ChEBI" id="CHEBI:17976"/>
        <dbReference type="ChEBI" id="CHEBI:57540"/>
        <dbReference type="ChEBI" id="CHEBI:57945"/>
        <dbReference type="EC" id="7.1.1.2"/>
    </reaction>
</comment>
<dbReference type="FunFam" id="1.20.120.80:FF:000002">
    <property type="entry name" value="Cytochrome c oxidase subunit 3"/>
    <property type="match status" value="1"/>
</dbReference>
<evidence type="ECO:0000256" key="10">
    <source>
        <dbReference type="ARBA" id="ARBA00022692"/>
    </source>
</evidence>
<dbReference type="InterPro" id="IPR000298">
    <property type="entry name" value="Cyt_c_oxidase-like_su3"/>
</dbReference>
<keyword evidence="10 25" id="KW-0812">Transmembrane</keyword>
<evidence type="ECO:0000256" key="20">
    <source>
        <dbReference type="ARBA" id="ARBA00029484"/>
    </source>
</evidence>